<dbReference type="Proteomes" id="UP000789920">
    <property type="component" value="Unassembled WGS sequence"/>
</dbReference>
<organism evidence="1 2">
    <name type="scientific">Racocetra persica</name>
    <dbReference type="NCBI Taxonomy" id="160502"/>
    <lineage>
        <taxon>Eukaryota</taxon>
        <taxon>Fungi</taxon>
        <taxon>Fungi incertae sedis</taxon>
        <taxon>Mucoromycota</taxon>
        <taxon>Glomeromycotina</taxon>
        <taxon>Glomeromycetes</taxon>
        <taxon>Diversisporales</taxon>
        <taxon>Gigasporaceae</taxon>
        <taxon>Racocetra</taxon>
    </lineage>
</organism>
<sequence length="78" mass="8843">MQASNSDCSNCSSCYNETNEESLKLLQGNNLYIIDLLTIEKEKPVKAPGKGIIERGTIKRRIVMKRLSEESIKNLKEQ</sequence>
<reference evidence="1" key="1">
    <citation type="submission" date="2021-06" db="EMBL/GenBank/DDBJ databases">
        <authorList>
            <person name="Kallberg Y."/>
            <person name="Tangrot J."/>
            <person name="Rosling A."/>
        </authorList>
    </citation>
    <scope>NUCLEOTIDE SEQUENCE</scope>
    <source>
        <strain evidence="1">MA461A</strain>
    </source>
</reference>
<proteinExistence type="predicted"/>
<keyword evidence="2" id="KW-1185">Reference proteome</keyword>
<evidence type="ECO:0000313" key="1">
    <source>
        <dbReference type="EMBL" id="CAG8843610.1"/>
    </source>
</evidence>
<protein>
    <submittedName>
        <fullName evidence="1">8840_t:CDS:1</fullName>
    </submittedName>
</protein>
<feature type="non-terminal residue" evidence="1">
    <location>
        <position position="78"/>
    </location>
</feature>
<name>A0ACA9SN80_9GLOM</name>
<evidence type="ECO:0000313" key="2">
    <source>
        <dbReference type="Proteomes" id="UP000789920"/>
    </source>
</evidence>
<comment type="caution">
    <text evidence="1">The sequence shown here is derived from an EMBL/GenBank/DDBJ whole genome shotgun (WGS) entry which is preliminary data.</text>
</comment>
<dbReference type="EMBL" id="CAJVQC010139127">
    <property type="protein sequence ID" value="CAG8843610.1"/>
    <property type="molecule type" value="Genomic_DNA"/>
</dbReference>
<accession>A0ACA9SN80</accession>
<gene>
    <name evidence="1" type="ORF">RPERSI_LOCUS32843</name>
</gene>